<accession>A0A517NRR9</accession>
<gene>
    <name evidence="7" type="primary">troA</name>
    <name evidence="7" type="ORF">K239x_17400</name>
</gene>
<protein>
    <submittedName>
        <fullName evidence="7">Periplasmic zinc-binding protein TroA</fullName>
    </submittedName>
</protein>
<dbReference type="Proteomes" id="UP000319817">
    <property type="component" value="Chromosome"/>
</dbReference>
<dbReference type="InterPro" id="IPR006127">
    <property type="entry name" value="ZnuA-like"/>
</dbReference>
<sequence>MFLTFAQPLKPHRPLKPRRRRGRLVPMILLACVFPLSVGCKPTNTDPGSAMAFSGEYPIKAVATVGMVADLVRNVGGEQVDVNQICGSGVDPHLFKATRDDIQSIMAGDIVFYCGLMLEGKMSDTLVKIARKKPVFAVTEMIDKSLLISADGFDGHPDPHVWNDVSAWSQCVDAVESALSEFDPAHATQYQSNAKAYRAKLAQLHQYGVEAVATVPKERRLLLTSHDAFNYFGRAYGIEVQGVQGLSTESEAGVQRINDLVDTLVQRKVKAVFVESSVSRKNIDALIEGARSRGHDVVVGGELFSDAMGKTGSYEGTYFGMLDHNITTVTRALGGKADPKGFGGTLEAETIAGESE</sequence>
<dbReference type="InterPro" id="IPR050492">
    <property type="entry name" value="Bact_metal-bind_prot9"/>
</dbReference>
<dbReference type="Gene3D" id="3.40.50.1980">
    <property type="entry name" value="Nitrogenase molybdenum iron protein domain"/>
    <property type="match status" value="2"/>
</dbReference>
<proteinExistence type="inferred from homology"/>
<dbReference type="InterPro" id="IPR006128">
    <property type="entry name" value="Lipoprotein_PsaA-like"/>
</dbReference>
<dbReference type="PANTHER" id="PTHR42953">
    <property type="entry name" value="HIGH-AFFINITY ZINC UPTAKE SYSTEM PROTEIN ZNUA-RELATED"/>
    <property type="match status" value="1"/>
</dbReference>
<dbReference type="GO" id="GO:0030313">
    <property type="term" value="C:cell envelope"/>
    <property type="evidence" value="ECO:0007669"/>
    <property type="project" value="UniProtKB-SubCell"/>
</dbReference>
<dbReference type="AlphaFoldDB" id="A0A517NRR9"/>
<dbReference type="EMBL" id="CP036526">
    <property type="protein sequence ID" value="QDT09789.1"/>
    <property type="molecule type" value="Genomic_DNA"/>
</dbReference>
<dbReference type="PRINTS" id="PR00690">
    <property type="entry name" value="ADHESNFAMILY"/>
</dbReference>
<dbReference type="GO" id="GO:0030001">
    <property type="term" value="P:metal ion transport"/>
    <property type="evidence" value="ECO:0007669"/>
    <property type="project" value="InterPro"/>
</dbReference>
<evidence type="ECO:0000256" key="3">
    <source>
        <dbReference type="ARBA" id="ARBA00022448"/>
    </source>
</evidence>
<dbReference type="InterPro" id="IPR006129">
    <property type="entry name" value="AdhesinB"/>
</dbReference>
<keyword evidence="4" id="KW-0479">Metal-binding</keyword>
<keyword evidence="8" id="KW-1185">Reference proteome</keyword>
<evidence type="ECO:0000256" key="5">
    <source>
        <dbReference type="ARBA" id="ARBA00022729"/>
    </source>
</evidence>
<evidence type="ECO:0000256" key="6">
    <source>
        <dbReference type="RuleBase" id="RU003512"/>
    </source>
</evidence>
<dbReference type="Pfam" id="PF01297">
    <property type="entry name" value="ZnuA"/>
    <property type="match status" value="1"/>
</dbReference>
<dbReference type="GO" id="GO:0007155">
    <property type="term" value="P:cell adhesion"/>
    <property type="evidence" value="ECO:0007669"/>
    <property type="project" value="InterPro"/>
</dbReference>
<evidence type="ECO:0000256" key="1">
    <source>
        <dbReference type="ARBA" id="ARBA00004196"/>
    </source>
</evidence>
<dbReference type="PANTHER" id="PTHR42953:SF1">
    <property type="entry name" value="METAL-BINDING PROTEIN HI_0362-RELATED"/>
    <property type="match status" value="1"/>
</dbReference>
<dbReference type="PRINTS" id="PR00691">
    <property type="entry name" value="ADHESINB"/>
</dbReference>
<comment type="subcellular location">
    <subcellularLocation>
        <location evidence="1">Cell envelope</location>
    </subcellularLocation>
</comment>
<organism evidence="7 8">
    <name type="scientific">Stieleria marina</name>
    <dbReference type="NCBI Taxonomy" id="1930275"/>
    <lineage>
        <taxon>Bacteria</taxon>
        <taxon>Pseudomonadati</taxon>
        <taxon>Planctomycetota</taxon>
        <taxon>Planctomycetia</taxon>
        <taxon>Pirellulales</taxon>
        <taxon>Pirellulaceae</taxon>
        <taxon>Stieleria</taxon>
    </lineage>
</organism>
<evidence type="ECO:0000256" key="2">
    <source>
        <dbReference type="ARBA" id="ARBA00011028"/>
    </source>
</evidence>
<name>A0A517NRR9_9BACT</name>
<reference evidence="7 8" key="1">
    <citation type="submission" date="2019-02" db="EMBL/GenBank/DDBJ databases">
        <title>Deep-cultivation of Planctomycetes and their phenomic and genomic characterization uncovers novel biology.</title>
        <authorList>
            <person name="Wiegand S."/>
            <person name="Jogler M."/>
            <person name="Boedeker C."/>
            <person name="Pinto D."/>
            <person name="Vollmers J."/>
            <person name="Rivas-Marin E."/>
            <person name="Kohn T."/>
            <person name="Peeters S.H."/>
            <person name="Heuer A."/>
            <person name="Rast P."/>
            <person name="Oberbeckmann S."/>
            <person name="Bunk B."/>
            <person name="Jeske O."/>
            <person name="Meyerdierks A."/>
            <person name="Storesund J.E."/>
            <person name="Kallscheuer N."/>
            <person name="Luecker S."/>
            <person name="Lage O.M."/>
            <person name="Pohl T."/>
            <person name="Merkel B.J."/>
            <person name="Hornburger P."/>
            <person name="Mueller R.-W."/>
            <person name="Bruemmer F."/>
            <person name="Labrenz M."/>
            <person name="Spormann A.M."/>
            <person name="Op den Camp H."/>
            <person name="Overmann J."/>
            <person name="Amann R."/>
            <person name="Jetten M.S.M."/>
            <person name="Mascher T."/>
            <person name="Medema M.H."/>
            <person name="Devos D.P."/>
            <person name="Kaster A.-K."/>
            <person name="Ovreas L."/>
            <person name="Rohde M."/>
            <person name="Galperin M.Y."/>
            <person name="Jogler C."/>
        </authorList>
    </citation>
    <scope>NUCLEOTIDE SEQUENCE [LARGE SCALE GENOMIC DNA]</scope>
    <source>
        <strain evidence="7 8">K23_9</strain>
    </source>
</reference>
<keyword evidence="5" id="KW-0732">Signal</keyword>
<evidence type="ECO:0000313" key="7">
    <source>
        <dbReference type="EMBL" id="QDT09789.1"/>
    </source>
</evidence>
<comment type="similarity">
    <text evidence="2 6">Belongs to the bacterial solute-binding protein 9 family.</text>
</comment>
<dbReference type="SUPFAM" id="SSF53807">
    <property type="entry name" value="Helical backbone' metal receptor"/>
    <property type="match status" value="1"/>
</dbReference>
<evidence type="ECO:0000313" key="8">
    <source>
        <dbReference type="Proteomes" id="UP000319817"/>
    </source>
</evidence>
<keyword evidence="3 6" id="KW-0813">Transport</keyword>
<dbReference type="RefSeq" id="WP_419189820.1">
    <property type="nucleotide sequence ID" value="NZ_CP036526.1"/>
</dbReference>
<evidence type="ECO:0000256" key="4">
    <source>
        <dbReference type="ARBA" id="ARBA00022723"/>
    </source>
</evidence>
<dbReference type="GO" id="GO:0046872">
    <property type="term" value="F:metal ion binding"/>
    <property type="evidence" value="ECO:0007669"/>
    <property type="project" value="UniProtKB-KW"/>
</dbReference>